<proteinExistence type="predicted"/>
<protein>
    <recommendedName>
        <fullName evidence="5">MFS transporter</fullName>
    </recommendedName>
</protein>
<evidence type="ECO:0000256" key="2">
    <source>
        <dbReference type="SAM" id="Phobius"/>
    </source>
</evidence>
<keyword evidence="2" id="KW-0472">Membrane</keyword>
<sequence>MTVRTVESGTVEGKKETTVGRVLTGTAGVGGPLGLGIAGAPWGVVFALSALALAIACLQSVFPQESAHRLAWWRSHWQSRERRSSRRSAGLRDPTRIDHEA</sequence>
<evidence type="ECO:0000256" key="1">
    <source>
        <dbReference type="SAM" id="MobiDB-lite"/>
    </source>
</evidence>
<comment type="caution">
    <text evidence="3">The sequence shown here is derived from an EMBL/GenBank/DDBJ whole genome shotgun (WGS) entry which is preliminary data.</text>
</comment>
<dbReference type="EMBL" id="BAABAQ010000001">
    <property type="protein sequence ID" value="GAA4181115.1"/>
    <property type="molecule type" value="Genomic_DNA"/>
</dbReference>
<name>A0ABP8AB57_9ACTN</name>
<gene>
    <name evidence="3" type="ORF">GCM10022252_04950</name>
</gene>
<keyword evidence="4" id="KW-1185">Reference proteome</keyword>
<feature type="transmembrane region" description="Helical" evidence="2">
    <location>
        <begin position="42"/>
        <end position="62"/>
    </location>
</feature>
<evidence type="ECO:0000313" key="3">
    <source>
        <dbReference type="EMBL" id="GAA4181115.1"/>
    </source>
</evidence>
<organism evidence="3 4">
    <name type="scientific">Streptosporangium oxazolinicum</name>
    <dbReference type="NCBI Taxonomy" id="909287"/>
    <lineage>
        <taxon>Bacteria</taxon>
        <taxon>Bacillati</taxon>
        <taxon>Actinomycetota</taxon>
        <taxon>Actinomycetes</taxon>
        <taxon>Streptosporangiales</taxon>
        <taxon>Streptosporangiaceae</taxon>
        <taxon>Streptosporangium</taxon>
    </lineage>
</organism>
<evidence type="ECO:0008006" key="5">
    <source>
        <dbReference type="Google" id="ProtNLM"/>
    </source>
</evidence>
<accession>A0ABP8AB57</accession>
<keyword evidence="2" id="KW-0812">Transmembrane</keyword>
<evidence type="ECO:0000313" key="4">
    <source>
        <dbReference type="Proteomes" id="UP001501251"/>
    </source>
</evidence>
<keyword evidence="2" id="KW-1133">Transmembrane helix</keyword>
<dbReference type="Proteomes" id="UP001501251">
    <property type="component" value="Unassembled WGS sequence"/>
</dbReference>
<feature type="region of interest" description="Disordered" evidence="1">
    <location>
        <begin position="78"/>
        <end position="101"/>
    </location>
</feature>
<reference evidence="4" key="1">
    <citation type="journal article" date="2019" name="Int. J. Syst. Evol. Microbiol.">
        <title>The Global Catalogue of Microorganisms (GCM) 10K type strain sequencing project: providing services to taxonomists for standard genome sequencing and annotation.</title>
        <authorList>
            <consortium name="The Broad Institute Genomics Platform"/>
            <consortium name="The Broad Institute Genome Sequencing Center for Infectious Disease"/>
            <person name="Wu L."/>
            <person name="Ma J."/>
        </authorList>
    </citation>
    <scope>NUCLEOTIDE SEQUENCE [LARGE SCALE GENOMIC DNA]</scope>
    <source>
        <strain evidence="4">JCM 17388</strain>
    </source>
</reference>